<accession>A0A1Z4LPI4</accession>
<dbReference type="OrthoDB" id="9802901at2"/>
<evidence type="ECO:0000313" key="2">
    <source>
        <dbReference type="EMBL" id="BAY83155.1"/>
    </source>
</evidence>
<dbReference type="CDD" id="cd00085">
    <property type="entry name" value="HNHc"/>
    <property type="match status" value="1"/>
</dbReference>
<evidence type="ECO:0000259" key="1">
    <source>
        <dbReference type="SMART" id="SM00507"/>
    </source>
</evidence>
<dbReference type="InterPro" id="IPR003615">
    <property type="entry name" value="HNH_nuc"/>
</dbReference>
<protein>
    <submittedName>
        <fullName evidence="2">HNH endonuclease</fullName>
    </submittedName>
</protein>
<reference evidence="2 3" key="1">
    <citation type="submission" date="2017-06" db="EMBL/GenBank/DDBJ databases">
        <title>Genome sequencing of cyanobaciteial culture collection at National Institute for Environmental Studies (NIES).</title>
        <authorList>
            <person name="Hirose Y."/>
            <person name="Shimura Y."/>
            <person name="Fujisawa T."/>
            <person name="Nakamura Y."/>
            <person name="Kawachi M."/>
        </authorList>
    </citation>
    <scope>NUCLEOTIDE SEQUENCE [LARGE SCALE GENOMIC DNA]</scope>
    <source>
        <strain evidence="2 3">NIES-267</strain>
    </source>
</reference>
<dbReference type="Proteomes" id="UP000218418">
    <property type="component" value="Chromosome"/>
</dbReference>
<dbReference type="InterPro" id="IPR025938">
    <property type="entry name" value="RRXRR_dom"/>
</dbReference>
<dbReference type="Gene3D" id="1.10.30.50">
    <property type="match status" value="1"/>
</dbReference>
<dbReference type="SMART" id="SM00507">
    <property type="entry name" value="HNHc"/>
    <property type="match status" value="1"/>
</dbReference>
<keyword evidence="2" id="KW-0378">Hydrolase</keyword>
<gene>
    <name evidence="2" type="ORF">NIES267_26420</name>
</gene>
<feature type="domain" description="HNH nuclease" evidence="1">
    <location>
        <begin position="185"/>
        <end position="236"/>
    </location>
</feature>
<dbReference type="AlphaFoldDB" id="A0A1Z4LPI4"/>
<dbReference type="GO" id="GO:0004519">
    <property type="term" value="F:endonuclease activity"/>
    <property type="evidence" value="ECO:0007669"/>
    <property type="project" value="UniProtKB-KW"/>
</dbReference>
<dbReference type="InterPro" id="IPR029471">
    <property type="entry name" value="HNH_5"/>
</dbReference>
<name>A0A1Z4LPI4_9CYAN</name>
<dbReference type="Pfam" id="PF14239">
    <property type="entry name" value="RRXRR"/>
    <property type="match status" value="1"/>
</dbReference>
<dbReference type="NCBIfam" id="NF040563">
    <property type="entry name" value="guided_IscB"/>
    <property type="match status" value="1"/>
</dbReference>
<organism evidence="2 3">
    <name type="scientific">Calothrix parasitica NIES-267</name>
    <dbReference type="NCBI Taxonomy" id="1973488"/>
    <lineage>
        <taxon>Bacteria</taxon>
        <taxon>Bacillati</taxon>
        <taxon>Cyanobacteriota</taxon>
        <taxon>Cyanophyceae</taxon>
        <taxon>Nostocales</taxon>
        <taxon>Calotrichaceae</taxon>
        <taxon>Calothrix</taxon>
    </lineage>
</organism>
<dbReference type="InterPro" id="IPR047693">
    <property type="entry name" value="RNA-guided_IscB-like"/>
</dbReference>
<keyword evidence="3" id="KW-1185">Reference proteome</keyword>
<dbReference type="PANTHER" id="PTHR33877">
    <property type="entry name" value="SLL1193 PROTEIN"/>
    <property type="match status" value="1"/>
</dbReference>
<keyword evidence="2" id="KW-0540">Nuclease</keyword>
<dbReference type="Pfam" id="PF14279">
    <property type="entry name" value="HNH_5"/>
    <property type="match status" value="1"/>
</dbReference>
<dbReference type="EMBL" id="AP018227">
    <property type="protein sequence ID" value="BAY83155.1"/>
    <property type="molecule type" value="Genomic_DNA"/>
</dbReference>
<dbReference type="PANTHER" id="PTHR33877:SF2">
    <property type="entry name" value="OS07G0170200 PROTEIN"/>
    <property type="match status" value="1"/>
</dbReference>
<evidence type="ECO:0000313" key="3">
    <source>
        <dbReference type="Proteomes" id="UP000218418"/>
    </source>
</evidence>
<keyword evidence="2" id="KW-0255">Endonuclease</keyword>
<sequence length="425" mass="49007">MQQNYAFLIDTNKQQLNPVTPKQARRLLEKGKAAVYRMYPFTLILKTAIDTPNIKPLTLKLDPGSKFTGIALLDGENVVWGAELEHRGYQIKDALLSRRQLRSSRRSRKARYREPRFDNRKRKENWLPPSLEHRILTTETWVKRLMRYAPITELWIEKVKFDMALMQNPDRRGVEYQQGELKGYQVREYLLEKWGRECTYCGKKDTPLQIEHIHPKSKGGSNRVSNLCLACEKCNQKKGNKLVEDFLKKKPDLLKKIKFQAKKPLKDAAAVNATRNKLAQVLSNLLPTKTATGAQTKYNRTRLNLPKQHWIDAACVGDVSNIKLFTNQPLKIKCSGHGTRQMCRTDKYGFPARYVPRFKFVKGFQTGDIVKAVVTTGKKVGEYIGRIATRSTGSFNISTRKKLVQGISYKYCKTIHKKDGYSYVF</sequence>
<dbReference type="InterPro" id="IPR052892">
    <property type="entry name" value="NA-targeting_endonuclease"/>
</dbReference>
<proteinExistence type="predicted"/>